<dbReference type="PANTHER" id="PTHR46206">
    <property type="entry name" value="CYTOCHROME P450"/>
    <property type="match status" value="1"/>
</dbReference>
<reference evidence="9 10" key="1">
    <citation type="journal article" date="2024" name="IMA Fungus">
        <title>IMA Genome - F19 : A genome assembly and annotation guide to empower mycologists, including annotated draft genome sequences of Ceratocystis pirilliformis, Diaporthe australafricana, Fusarium ophioides, Paecilomyces lecythidis, and Sporothrix stenoceras.</title>
        <authorList>
            <person name="Aylward J."/>
            <person name="Wilson A.M."/>
            <person name="Visagie C.M."/>
            <person name="Spraker J."/>
            <person name="Barnes I."/>
            <person name="Buitendag C."/>
            <person name="Ceriani C."/>
            <person name="Del Mar Angel L."/>
            <person name="du Plessis D."/>
            <person name="Fuchs T."/>
            <person name="Gasser K."/>
            <person name="Kramer D."/>
            <person name="Li W."/>
            <person name="Munsamy K."/>
            <person name="Piso A."/>
            <person name="Price J.L."/>
            <person name="Sonnekus B."/>
            <person name="Thomas C."/>
            <person name="van der Nest A."/>
            <person name="van Dijk A."/>
            <person name="van Heerden A."/>
            <person name="van Vuuren N."/>
            <person name="Yilmaz N."/>
            <person name="Duong T.A."/>
            <person name="van der Merwe N.A."/>
            <person name="Wingfield M.J."/>
            <person name="Wingfield B.D."/>
        </authorList>
    </citation>
    <scope>NUCLEOTIDE SEQUENCE [LARGE SCALE GENOMIC DNA]</scope>
    <source>
        <strain evidence="9 10">CMW 18300</strain>
    </source>
</reference>
<keyword evidence="6" id="KW-0408">Iron</keyword>
<name>A0ABR3WUV3_9PEZI</name>
<evidence type="ECO:0008006" key="11">
    <source>
        <dbReference type="Google" id="ProtNLM"/>
    </source>
</evidence>
<evidence type="ECO:0000313" key="9">
    <source>
        <dbReference type="EMBL" id="KAL1867459.1"/>
    </source>
</evidence>
<comment type="subcellular location">
    <subcellularLocation>
        <location evidence="2">Membrane</location>
        <topology evidence="2">Single-pass membrane protein</topology>
    </subcellularLocation>
</comment>
<dbReference type="PANTHER" id="PTHR46206:SF6">
    <property type="entry name" value="CYTOCHROME P450 MONOOXYGENASE AN1598-RELATED"/>
    <property type="match status" value="1"/>
</dbReference>
<sequence length="484" mass="54791">MFEWVTEQWSALRDQYTAAVNATGSSDIPQFPVHHHTKNEYVVFPSSAFDEIKKLNASRASMIDWFTQIFWQGWHFLGTDNSARYHMVSIDLTRALPSRVWMRQDNARQAFETVLDPAGVKHNLNWTTLSLWGTVQKIISLMNATALLGPELGLDPRWLKATQRLHNAIMVGIVGSHLTPRLLRPLVAPIVFLPARLVDWHMSSLLRPMLQKEMKHHQEKGRSQDELKNTAADPDSALHPEPSKAKFPLTSWLLDRYRPGDKNLTHLVRDHIVVAFEAATTSAAMLYFLLAELAVRPDLVQELREELSQNIDAEGHLPLGYLAELRKMDSFMLESARVTGSSHLALFRRVQKPLKLSLGPELAPGTLICVDAYHLLKSQTRYDDASKLKPMRFYEMRQQPNQEDMHQFTQPGHDNTIWGGGTQACPGRQFGSMTIKVALAHFLLNYDVQLLPNGKSAPKRNSMPNGSVSPDTKAKIMVRELQCA</sequence>
<keyword evidence="7" id="KW-0503">Monooxygenase</keyword>
<comment type="similarity">
    <text evidence="3">Belongs to the cytochrome P450 family.</text>
</comment>
<evidence type="ECO:0000256" key="7">
    <source>
        <dbReference type="ARBA" id="ARBA00023033"/>
    </source>
</evidence>
<evidence type="ECO:0000313" key="10">
    <source>
        <dbReference type="Proteomes" id="UP001583177"/>
    </source>
</evidence>
<evidence type="ECO:0000256" key="8">
    <source>
        <dbReference type="SAM" id="MobiDB-lite"/>
    </source>
</evidence>
<protein>
    <recommendedName>
        <fullName evidence="11">Cytochrome P450</fullName>
    </recommendedName>
</protein>
<dbReference type="Proteomes" id="UP001583177">
    <property type="component" value="Unassembled WGS sequence"/>
</dbReference>
<proteinExistence type="inferred from homology"/>
<comment type="caution">
    <text evidence="9">The sequence shown here is derived from an EMBL/GenBank/DDBJ whole genome shotgun (WGS) entry which is preliminary data.</text>
</comment>
<evidence type="ECO:0000256" key="1">
    <source>
        <dbReference type="ARBA" id="ARBA00001971"/>
    </source>
</evidence>
<dbReference type="InterPro" id="IPR036396">
    <property type="entry name" value="Cyt_P450_sf"/>
</dbReference>
<dbReference type="Pfam" id="PF00067">
    <property type="entry name" value="p450"/>
    <property type="match status" value="1"/>
</dbReference>
<dbReference type="Gene3D" id="1.10.630.10">
    <property type="entry name" value="Cytochrome P450"/>
    <property type="match status" value="1"/>
</dbReference>
<dbReference type="InterPro" id="IPR001128">
    <property type="entry name" value="Cyt_P450"/>
</dbReference>
<dbReference type="EMBL" id="JAWRVE010000050">
    <property type="protein sequence ID" value="KAL1867459.1"/>
    <property type="molecule type" value="Genomic_DNA"/>
</dbReference>
<dbReference type="SUPFAM" id="SSF48264">
    <property type="entry name" value="Cytochrome P450"/>
    <property type="match status" value="1"/>
</dbReference>
<keyword evidence="4" id="KW-0479">Metal-binding</keyword>
<evidence type="ECO:0000256" key="4">
    <source>
        <dbReference type="ARBA" id="ARBA00022723"/>
    </source>
</evidence>
<evidence type="ECO:0000256" key="5">
    <source>
        <dbReference type="ARBA" id="ARBA00023002"/>
    </source>
</evidence>
<dbReference type="CDD" id="cd11041">
    <property type="entry name" value="CYP503A1-like"/>
    <property type="match status" value="1"/>
</dbReference>
<gene>
    <name evidence="9" type="ORF">Daus18300_006303</name>
</gene>
<evidence type="ECO:0000256" key="2">
    <source>
        <dbReference type="ARBA" id="ARBA00004167"/>
    </source>
</evidence>
<evidence type="ECO:0000256" key="3">
    <source>
        <dbReference type="ARBA" id="ARBA00010617"/>
    </source>
</evidence>
<accession>A0ABR3WUV3</accession>
<comment type="cofactor">
    <cofactor evidence="1">
        <name>heme</name>
        <dbReference type="ChEBI" id="CHEBI:30413"/>
    </cofactor>
</comment>
<organism evidence="9 10">
    <name type="scientific">Diaporthe australafricana</name>
    <dbReference type="NCBI Taxonomy" id="127596"/>
    <lineage>
        <taxon>Eukaryota</taxon>
        <taxon>Fungi</taxon>
        <taxon>Dikarya</taxon>
        <taxon>Ascomycota</taxon>
        <taxon>Pezizomycotina</taxon>
        <taxon>Sordariomycetes</taxon>
        <taxon>Sordariomycetidae</taxon>
        <taxon>Diaporthales</taxon>
        <taxon>Diaporthaceae</taxon>
        <taxon>Diaporthe</taxon>
    </lineage>
</organism>
<keyword evidence="5" id="KW-0560">Oxidoreductase</keyword>
<keyword evidence="10" id="KW-1185">Reference proteome</keyword>
<feature type="region of interest" description="Disordered" evidence="8">
    <location>
        <begin position="212"/>
        <end position="243"/>
    </location>
</feature>
<evidence type="ECO:0000256" key="6">
    <source>
        <dbReference type="ARBA" id="ARBA00023004"/>
    </source>
</evidence>